<dbReference type="PANTHER" id="PTHR11208:SF42">
    <property type="entry name" value="QUAKING RELATED 54B, ISOFORM E"/>
    <property type="match status" value="1"/>
</dbReference>
<dbReference type="CDD" id="cd22384">
    <property type="entry name" value="KH-I_KHDRBS"/>
    <property type="match status" value="1"/>
</dbReference>
<dbReference type="InterPro" id="IPR036612">
    <property type="entry name" value="KH_dom_type_1_sf"/>
</dbReference>
<sequence>MNQGSLSGVKIENSGPATGNHSPMASYGNAHQGYGNVLHPEIIDIKGLESELGKLNQSDFPTICKLVKQELQRIKTGERDVPRFLDVRSVRDTKAIVKVYLPADEFPHVNFAGKLLGPKGTTLKRLQEETMTKMAVCGRGSMRNNKAKEDELRRTGDNKFAHLNDPLHVSVMAYAPPVEAYARIAYALAELAPFMYPEPGEMMMMQKPPGMMNQGGPPRMMGPRPMGPGPMPQHPQGPGFGMGMPNPGPGLVGPRPVNPMMSQRPPPPAPMNHMGMGPGAGMPNPIRPGGYEYAPNASYMGSGYGEGYGMEADGTGRGMKVPSSVVPNFRMNPY</sequence>
<dbReference type="GO" id="GO:0000381">
    <property type="term" value="P:regulation of alternative mRNA splicing, via spliceosome"/>
    <property type="evidence" value="ECO:0007669"/>
    <property type="project" value="TreeGrafter"/>
</dbReference>
<dbReference type="Pfam" id="PF22675">
    <property type="entry name" value="KH-I_KHDC4-BBP"/>
    <property type="match status" value="1"/>
</dbReference>
<dbReference type="EMBL" id="CAJPEV010000331">
    <property type="protein sequence ID" value="CAG0884090.1"/>
    <property type="molecule type" value="Genomic_DNA"/>
</dbReference>
<evidence type="ECO:0000259" key="3">
    <source>
        <dbReference type="Pfam" id="PF22675"/>
    </source>
</evidence>
<evidence type="ECO:0000256" key="1">
    <source>
        <dbReference type="ARBA" id="ARBA00022884"/>
    </source>
</evidence>
<evidence type="ECO:0000256" key="2">
    <source>
        <dbReference type="SAM" id="MobiDB-lite"/>
    </source>
</evidence>
<keyword evidence="1" id="KW-0694">RNA-binding</keyword>
<evidence type="ECO:0000313" key="4">
    <source>
        <dbReference type="EMBL" id="CAD7242882.1"/>
    </source>
</evidence>
<dbReference type="SUPFAM" id="SSF54791">
    <property type="entry name" value="Eukaryotic type KH-domain (KH-domain type I)"/>
    <property type="match status" value="1"/>
</dbReference>
<organism evidence="4">
    <name type="scientific">Darwinula stevensoni</name>
    <dbReference type="NCBI Taxonomy" id="69355"/>
    <lineage>
        <taxon>Eukaryota</taxon>
        <taxon>Metazoa</taxon>
        <taxon>Ecdysozoa</taxon>
        <taxon>Arthropoda</taxon>
        <taxon>Crustacea</taxon>
        <taxon>Oligostraca</taxon>
        <taxon>Ostracoda</taxon>
        <taxon>Podocopa</taxon>
        <taxon>Podocopida</taxon>
        <taxon>Darwinulocopina</taxon>
        <taxon>Darwinuloidea</taxon>
        <taxon>Darwinulidae</taxon>
        <taxon>Darwinula</taxon>
    </lineage>
</organism>
<accession>A0A7R8X2M3</accession>
<feature type="region of interest" description="Disordered" evidence="2">
    <location>
        <begin position="1"/>
        <end position="27"/>
    </location>
</feature>
<dbReference type="GO" id="GO:0003729">
    <property type="term" value="F:mRNA binding"/>
    <property type="evidence" value="ECO:0007669"/>
    <property type="project" value="TreeGrafter"/>
</dbReference>
<keyword evidence="5" id="KW-1185">Reference proteome</keyword>
<dbReference type="PANTHER" id="PTHR11208">
    <property type="entry name" value="RNA-BINDING PROTEIN RELATED"/>
    <property type="match status" value="1"/>
</dbReference>
<feature type="domain" description="KHDC4/BBP-like KH-domain type I" evidence="3">
    <location>
        <begin position="107"/>
        <end position="173"/>
    </location>
</feature>
<dbReference type="InterPro" id="IPR055256">
    <property type="entry name" value="KH_1_KHDC4/BBP-like"/>
</dbReference>
<dbReference type="EMBL" id="LR899848">
    <property type="protein sequence ID" value="CAD7242882.1"/>
    <property type="molecule type" value="Genomic_DNA"/>
</dbReference>
<dbReference type="GO" id="GO:0005634">
    <property type="term" value="C:nucleus"/>
    <property type="evidence" value="ECO:0007669"/>
    <property type="project" value="TreeGrafter"/>
</dbReference>
<dbReference type="AlphaFoldDB" id="A0A7R8X2M3"/>
<name>A0A7R8X2M3_9CRUS</name>
<protein>
    <recommendedName>
        <fullName evidence="3">KHDC4/BBP-like KH-domain type I domain-containing protein</fullName>
    </recommendedName>
</protein>
<evidence type="ECO:0000313" key="5">
    <source>
        <dbReference type="Proteomes" id="UP000677054"/>
    </source>
</evidence>
<gene>
    <name evidence="4" type="ORF">DSTB1V02_LOCUS2823</name>
</gene>
<dbReference type="Proteomes" id="UP000677054">
    <property type="component" value="Unassembled WGS sequence"/>
</dbReference>
<dbReference type="OrthoDB" id="6777263at2759"/>
<dbReference type="InterPro" id="IPR045071">
    <property type="entry name" value="BBP-like"/>
</dbReference>
<proteinExistence type="predicted"/>
<dbReference type="Gene3D" id="3.30.1370.10">
    <property type="entry name" value="K Homology domain, type 1"/>
    <property type="match status" value="1"/>
</dbReference>
<reference evidence="4" key="1">
    <citation type="submission" date="2020-11" db="EMBL/GenBank/DDBJ databases">
        <authorList>
            <person name="Tran Van P."/>
        </authorList>
    </citation>
    <scope>NUCLEOTIDE SEQUENCE</scope>
</reference>